<evidence type="ECO:0000313" key="3">
    <source>
        <dbReference type="Proteomes" id="UP000297280"/>
    </source>
</evidence>
<dbReference type="STRING" id="87229.A0A4Z1L3V7"/>
<accession>A0A4Z1L3V7</accession>
<comment type="caution">
    <text evidence="2">The sequence shown here is derived from an EMBL/GenBank/DDBJ whole genome shotgun (WGS) entry which is preliminary data.</text>
</comment>
<evidence type="ECO:0000313" key="2">
    <source>
        <dbReference type="EMBL" id="TGO91504.1"/>
    </source>
</evidence>
<reference evidence="2 3" key="1">
    <citation type="submission" date="2017-12" db="EMBL/GenBank/DDBJ databases">
        <title>Comparative genomics of Botrytis spp.</title>
        <authorList>
            <person name="Valero-Jimenez C.A."/>
            <person name="Tapia P."/>
            <person name="Veloso J."/>
            <person name="Silva-Moreno E."/>
            <person name="Staats M."/>
            <person name="Valdes J.H."/>
            <person name="Van Kan J.A.L."/>
        </authorList>
    </citation>
    <scope>NUCLEOTIDE SEQUENCE [LARGE SCALE GENOMIC DNA]</scope>
    <source>
        <strain evidence="2 3">MUCL3349</strain>
    </source>
</reference>
<dbReference type="Gene3D" id="2.60.120.260">
    <property type="entry name" value="Galactose-binding domain-like"/>
    <property type="match status" value="1"/>
</dbReference>
<dbReference type="Pfam" id="PF05592">
    <property type="entry name" value="Bac_rhamnosid"/>
    <property type="match status" value="1"/>
</dbReference>
<dbReference type="EMBL" id="PQXO01000026">
    <property type="protein sequence ID" value="TGO91504.1"/>
    <property type="molecule type" value="Genomic_DNA"/>
</dbReference>
<dbReference type="PANTHER" id="PTHR33307">
    <property type="entry name" value="ALPHA-RHAMNOSIDASE (EUROFUNG)"/>
    <property type="match status" value="1"/>
</dbReference>
<dbReference type="InterPro" id="IPR008902">
    <property type="entry name" value="Rhamnosid_concanavalin"/>
</dbReference>
<proteinExistence type="predicted"/>
<name>A0A4Z1L3V7_9HELO</name>
<dbReference type="AlphaFoldDB" id="A0A4Z1L3V7"/>
<keyword evidence="3" id="KW-1185">Reference proteome</keyword>
<organism evidence="2 3">
    <name type="scientific">Botrytis porri</name>
    <dbReference type="NCBI Taxonomy" id="87229"/>
    <lineage>
        <taxon>Eukaryota</taxon>
        <taxon>Fungi</taxon>
        <taxon>Dikarya</taxon>
        <taxon>Ascomycota</taxon>
        <taxon>Pezizomycotina</taxon>
        <taxon>Leotiomycetes</taxon>
        <taxon>Helotiales</taxon>
        <taxon>Sclerotiniaceae</taxon>
        <taxon>Botrytis</taxon>
    </lineage>
</organism>
<dbReference type="InterPro" id="IPR016007">
    <property type="entry name" value="Alpha_rhamnosid"/>
</dbReference>
<dbReference type="PANTHER" id="PTHR33307:SF11">
    <property type="entry name" value="ALPHA-L-RHAMNOSIDASE"/>
    <property type="match status" value="1"/>
</dbReference>
<dbReference type="Proteomes" id="UP000297280">
    <property type="component" value="Unassembled WGS sequence"/>
</dbReference>
<evidence type="ECO:0000259" key="1">
    <source>
        <dbReference type="Pfam" id="PF05592"/>
    </source>
</evidence>
<feature type="domain" description="Alpha-L-rhamnosidase concanavalin-like" evidence="1">
    <location>
        <begin position="1"/>
        <end position="82"/>
    </location>
</feature>
<sequence>MTEIEVEGEAGSETIIRYEETTHEDGIICMPVPLFKEFETKVYSKFILAGTGGKEHWTPDFCFTGARYIQIEGVRNAKFTESKLPILHSVCGRHVSSAPSRLGTMKTDKNEVKALLSALKWTSSSNLFSYHTVCP</sequence>
<gene>
    <name evidence="2" type="ORF">BPOR_0026g00280</name>
</gene>
<protein>
    <recommendedName>
        <fullName evidence="1">Alpha-L-rhamnosidase concanavalin-like domain-containing protein</fullName>
    </recommendedName>
</protein>